<dbReference type="OrthoDB" id="369470at2"/>
<accession>A0A1N6QXT7</accession>
<gene>
    <name evidence="3" type="ORF">SAMN05920897_10591</name>
</gene>
<keyword evidence="2" id="KW-0548">Nucleotidyltransferase</keyword>
<evidence type="ECO:0000256" key="1">
    <source>
        <dbReference type="ARBA" id="ARBA00022679"/>
    </source>
</evidence>
<dbReference type="SUPFAM" id="SSF53448">
    <property type="entry name" value="Nucleotide-diphospho-sugar transferases"/>
    <property type="match status" value="1"/>
</dbReference>
<evidence type="ECO:0000256" key="2">
    <source>
        <dbReference type="ARBA" id="ARBA00022695"/>
    </source>
</evidence>
<dbReference type="RefSeq" id="WP_083943748.1">
    <property type="nucleotide sequence ID" value="NZ_FTMS01000005.1"/>
</dbReference>
<dbReference type="InterPro" id="IPR029044">
    <property type="entry name" value="Nucleotide-diphossugar_trans"/>
</dbReference>
<evidence type="ECO:0000313" key="4">
    <source>
        <dbReference type="Proteomes" id="UP000186400"/>
    </source>
</evidence>
<dbReference type="Gene3D" id="3.90.550.10">
    <property type="entry name" value="Spore Coat Polysaccharide Biosynthesis Protein SpsA, Chain A"/>
    <property type="match status" value="1"/>
</dbReference>
<proteinExistence type="predicted"/>
<dbReference type="GO" id="GO:0070569">
    <property type="term" value="F:uridylyltransferase activity"/>
    <property type="evidence" value="ECO:0007669"/>
    <property type="project" value="InterPro"/>
</dbReference>
<dbReference type="AlphaFoldDB" id="A0A1N6QXT7"/>
<dbReference type="Pfam" id="PF01704">
    <property type="entry name" value="UDPGP"/>
    <property type="match status" value="1"/>
</dbReference>
<evidence type="ECO:0000313" key="3">
    <source>
        <dbReference type="EMBL" id="SIQ21405.1"/>
    </source>
</evidence>
<sequence>MKSDKTPQDATTIPPALRQRLLESGLDADRSIQILNNLNQGRYDAIEPIRPQGIPRIDGQQVIDRTVPTTLAIPDERYQTRLRELAPEIPLERFGRLEGSDRLLSQEDLEDIGVLLYPYLSYGVLNGGSATSYGDRKKNESLDPGLLDLYQEEFSRLAPELAGKPKGITPAWVNPDGSRGASFLELKFRMVLLAGLRYTRRAARFRVTPPENLTPGLPFFEMTSQATEAPLREAYQAFLESPLLKDFPGTKKALETEHAQQPLLAAFTHSSQGRPRAIFAEAFGKPGEPLGLPGGHGQNFSVLAPIYRKLFARGKRFVYIGNVDNLGFTLDPVSLAITALRQAPGAFDFSFRTPVDVKGGVLVFDQQGKLNCADIGAAISREDVLAAEEQGDRILFNCATGLLDLEYLTNHLDRIIRDLPMRISDQDKDAGRYSQAEQVTWEVIAMLEKPLVFGIDKYRRFLAAKMLLETLLTSGLHLEKARELQPTVDQLSQGLERLLREEYGMNLEKGRWVPQSPQEVL</sequence>
<protein>
    <submittedName>
        <fullName evidence="3">UDP-N-acetylglucosamine pyrophosphorylase</fullName>
    </submittedName>
</protein>
<organism evidence="3 4">
    <name type="scientific">Alkalispirochaeta americana</name>
    <dbReference type="NCBI Taxonomy" id="159291"/>
    <lineage>
        <taxon>Bacteria</taxon>
        <taxon>Pseudomonadati</taxon>
        <taxon>Spirochaetota</taxon>
        <taxon>Spirochaetia</taxon>
        <taxon>Spirochaetales</taxon>
        <taxon>Spirochaetaceae</taxon>
        <taxon>Alkalispirochaeta</taxon>
    </lineage>
</organism>
<name>A0A1N6QXT7_9SPIO</name>
<keyword evidence="4" id="KW-1185">Reference proteome</keyword>
<keyword evidence="1" id="KW-0808">Transferase</keyword>
<reference evidence="3 4" key="1">
    <citation type="submission" date="2017-01" db="EMBL/GenBank/DDBJ databases">
        <authorList>
            <person name="Mah S.A."/>
            <person name="Swanson W.J."/>
            <person name="Moy G.W."/>
            <person name="Vacquier V.D."/>
        </authorList>
    </citation>
    <scope>NUCLEOTIDE SEQUENCE [LARGE SCALE GENOMIC DNA]</scope>
    <source>
        <strain evidence="3 4">ASpG1</strain>
    </source>
</reference>
<dbReference type="Proteomes" id="UP000186400">
    <property type="component" value="Unassembled WGS sequence"/>
</dbReference>
<dbReference type="STRING" id="159291.SAMN05920897_10591"/>
<dbReference type="InterPro" id="IPR002618">
    <property type="entry name" value="UDPGP_fam"/>
</dbReference>
<dbReference type="EMBL" id="FTMS01000005">
    <property type="protein sequence ID" value="SIQ21405.1"/>
    <property type="molecule type" value="Genomic_DNA"/>
</dbReference>